<proteinExistence type="predicted"/>
<dbReference type="Gene3D" id="3.40.50.300">
    <property type="entry name" value="P-loop containing nucleotide triphosphate hydrolases"/>
    <property type="match status" value="2"/>
</dbReference>
<evidence type="ECO:0000256" key="4">
    <source>
        <dbReference type="ARBA" id="ARBA00022840"/>
    </source>
</evidence>
<dbReference type="EMBL" id="JBHSRD010000002">
    <property type="protein sequence ID" value="MFC6006054.1"/>
    <property type="molecule type" value="Genomic_DNA"/>
</dbReference>
<evidence type="ECO:0000313" key="8">
    <source>
        <dbReference type="Proteomes" id="UP001596189"/>
    </source>
</evidence>
<dbReference type="PANTHER" id="PTHR11070:SF45">
    <property type="entry name" value="DNA 3'-5' HELICASE"/>
    <property type="match status" value="1"/>
</dbReference>
<dbReference type="InterPro" id="IPR027417">
    <property type="entry name" value="P-loop_NTPase"/>
</dbReference>
<evidence type="ECO:0000313" key="7">
    <source>
        <dbReference type="EMBL" id="MFC6006054.1"/>
    </source>
</evidence>
<dbReference type="SUPFAM" id="SSF52540">
    <property type="entry name" value="P-loop containing nucleoside triphosphate hydrolases"/>
    <property type="match status" value="1"/>
</dbReference>
<comment type="caution">
    <text evidence="7">The sequence shown here is derived from an EMBL/GenBank/DDBJ whole genome shotgun (WGS) entry which is preliminary data.</text>
</comment>
<name>A0ABW1JB61_9ACTN</name>
<evidence type="ECO:0000256" key="2">
    <source>
        <dbReference type="ARBA" id="ARBA00022801"/>
    </source>
</evidence>
<feature type="binding site" evidence="5">
    <location>
        <begin position="202"/>
        <end position="209"/>
    </location>
    <ligand>
        <name>ATP</name>
        <dbReference type="ChEBI" id="CHEBI:30616"/>
    </ligand>
</feature>
<gene>
    <name evidence="7" type="ORF">ACFQDO_02830</name>
</gene>
<keyword evidence="2 5" id="KW-0378">Hydrolase</keyword>
<dbReference type="PROSITE" id="PS51198">
    <property type="entry name" value="UVRD_HELICASE_ATP_BIND"/>
    <property type="match status" value="1"/>
</dbReference>
<sequence length="749" mass="81276">MSDLSGDRAAEQAHLDVVYGRLDAIVAAAERQLTAIRRTGSVGTPQARSERDAMSTTLEFRLAQLRNVQDRLCFGRLDLRGGERHHIGRIGLSDDHQDKLLVDWRAPVAAPFYQATPAAPGEVIRRRHLTTSGREVVHLDDEVLDLEAIDDDERATLQGEGALMAAVRAPRTGRMGDIVATIQAEQDRIVRDELAGVLVVQGGPGTGKTAVALHRAAYLLFTYRQRLERSGVLVVGPGPLFLRYIEQVLPSLGESGVVMATPGSLFPGVEASTDDGDDVAQVKGDLRMVEVLANAVRDRQRLPDEDLELRVGSHRLTLTRSAVAAARARARSTGAAHNAARVTFVKDMLRHLAGQLAQQMGQTLSDELRQELDADLRDSRDVRVNLNLLWMPLTPQRFLQDLFATPVRIASAGDALSAAERARLERDRDQPFTLSDVPLLDEVAELVGDDGEAGRVEGRQRAQERAAELEYAKDVLGMTGLVDPQAPGIGAEMLANQFAEMGPALSVAERAEADRSWAFGHLVVDEAQELTPMMWRLLSRRCPARSWTVVGDLAQRGTVGGASSWAEALQPVAAGRWRERELSVSYRTPGRVLRVADAMARANGLPVTAVESVREGEVDPAVRERAPGDGQAVVEVVASLLTASEEGTIAVVAPLAEVPELARVLEDQWPGQVGDAKRTALTVRVSVLAPEQVKGLEFDDVVVVEPAAVVSASRRGLSDLYVALSRPTRRLVVLHSEPLPAGMDDLVRW</sequence>
<evidence type="ECO:0000256" key="3">
    <source>
        <dbReference type="ARBA" id="ARBA00022806"/>
    </source>
</evidence>
<keyword evidence="1 5" id="KW-0547">Nucleotide-binding</keyword>
<keyword evidence="8" id="KW-1185">Reference proteome</keyword>
<dbReference type="InterPro" id="IPR014016">
    <property type="entry name" value="UvrD-like_ATP-bd"/>
</dbReference>
<evidence type="ECO:0000259" key="6">
    <source>
        <dbReference type="PROSITE" id="PS51198"/>
    </source>
</evidence>
<dbReference type="RefSeq" id="WP_345716919.1">
    <property type="nucleotide sequence ID" value="NZ_BAABFP010000005.1"/>
</dbReference>
<evidence type="ECO:0000256" key="5">
    <source>
        <dbReference type="PROSITE-ProRule" id="PRU00560"/>
    </source>
</evidence>
<dbReference type="PANTHER" id="PTHR11070">
    <property type="entry name" value="UVRD / RECB / PCRA DNA HELICASE FAMILY MEMBER"/>
    <property type="match status" value="1"/>
</dbReference>
<keyword evidence="3 5" id="KW-0347">Helicase</keyword>
<accession>A0ABW1JB61</accession>
<keyword evidence="4 5" id="KW-0067">ATP-binding</keyword>
<feature type="domain" description="UvrD-like helicase ATP-binding" evidence="6">
    <location>
        <begin position="181"/>
        <end position="589"/>
    </location>
</feature>
<organism evidence="7 8">
    <name type="scientific">Angustibacter luteus</name>
    <dbReference type="NCBI Taxonomy" id="658456"/>
    <lineage>
        <taxon>Bacteria</taxon>
        <taxon>Bacillati</taxon>
        <taxon>Actinomycetota</taxon>
        <taxon>Actinomycetes</taxon>
        <taxon>Kineosporiales</taxon>
        <taxon>Kineosporiaceae</taxon>
    </lineage>
</organism>
<reference evidence="8" key="1">
    <citation type="journal article" date="2019" name="Int. J. Syst. Evol. Microbiol.">
        <title>The Global Catalogue of Microorganisms (GCM) 10K type strain sequencing project: providing services to taxonomists for standard genome sequencing and annotation.</title>
        <authorList>
            <consortium name="The Broad Institute Genomics Platform"/>
            <consortium name="The Broad Institute Genome Sequencing Center for Infectious Disease"/>
            <person name="Wu L."/>
            <person name="Ma J."/>
        </authorList>
    </citation>
    <scope>NUCLEOTIDE SEQUENCE [LARGE SCALE GENOMIC DNA]</scope>
    <source>
        <strain evidence="8">KACC 14249</strain>
    </source>
</reference>
<evidence type="ECO:0000256" key="1">
    <source>
        <dbReference type="ARBA" id="ARBA00022741"/>
    </source>
</evidence>
<protein>
    <submittedName>
        <fullName evidence="7">HelD family protein</fullName>
    </submittedName>
</protein>
<dbReference type="Proteomes" id="UP001596189">
    <property type="component" value="Unassembled WGS sequence"/>
</dbReference>
<dbReference type="InterPro" id="IPR000212">
    <property type="entry name" value="DNA_helicase_UvrD/REP"/>
</dbReference>